<feature type="transmembrane region" description="Helical" evidence="1">
    <location>
        <begin position="337"/>
        <end position="356"/>
    </location>
</feature>
<evidence type="ECO:0000313" key="2">
    <source>
        <dbReference type="EMBL" id="MDQ0532600.1"/>
    </source>
</evidence>
<proteinExistence type="predicted"/>
<reference evidence="2 3" key="1">
    <citation type="submission" date="2023-07" db="EMBL/GenBank/DDBJ databases">
        <title>Genomic Encyclopedia of Type Strains, Phase IV (KMG-IV): sequencing the most valuable type-strain genomes for metagenomic binning, comparative biology and taxonomic classification.</title>
        <authorList>
            <person name="Goeker M."/>
        </authorList>
    </citation>
    <scope>NUCLEOTIDE SEQUENCE [LARGE SCALE GENOMIC DNA]</scope>
    <source>
        <strain evidence="2 3">DSM 19922</strain>
    </source>
</reference>
<sequence length="410" mass="42936">MVALLLYGALSVPAPQVLRTAEAAIGSLIAFAVGWRWPAMMICGQALPASGGSAIHAMPIRAFALLLWLPMLRGAALGWPATDILRDIVPLLYLFLPLLLAPALRAGGSHTLRMLGGALALAGLLLAVRWWRQMQWDLAAVGVRAMADGSVYLLNAPAVLFAGVALPALGLSLLGSAAWKRSGCGTTVGWQMLLRSALLAGALACVLGGLLCLGALAGAVHRTALGLAVVALAAIGAWWVWRSPRLALPILLVIAVMTGASGDPLSGAWDQAAEKTRLTGMNARFEEAAAVIDELTASPWTLVFGEGWGARIANPAVGGWRVGYTHTLASYALLKTGILGTFALIAYLGFMMQAWFRLLAADPPLALTVMPPLLMALGLHTSFKYLDTGLILTLTLLGADHRKGLPINQG</sequence>
<dbReference type="RefSeq" id="WP_246512823.1">
    <property type="nucleotide sequence ID" value="NZ_JAGINO010000003.1"/>
</dbReference>
<feature type="transmembrane region" description="Helical" evidence="1">
    <location>
        <begin position="197"/>
        <end position="217"/>
    </location>
</feature>
<feature type="transmembrane region" description="Helical" evidence="1">
    <location>
        <begin position="152"/>
        <end position="177"/>
    </location>
</feature>
<dbReference type="Proteomes" id="UP001244552">
    <property type="component" value="Unassembled WGS sequence"/>
</dbReference>
<protein>
    <recommendedName>
        <fullName evidence="4">O-antigen ligase domain-containing protein</fullName>
    </recommendedName>
</protein>
<keyword evidence="1" id="KW-0812">Transmembrane</keyword>
<comment type="caution">
    <text evidence="2">The sequence shown here is derived from an EMBL/GenBank/DDBJ whole genome shotgun (WGS) entry which is preliminary data.</text>
</comment>
<feature type="transmembrane region" description="Helical" evidence="1">
    <location>
        <begin position="54"/>
        <end position="72"/>
    </location>
</feature>
<keyword evidence="1" id="KW-1133">Transmembrane helix</keyword>
<keyword evidence="1" id="KW-0472">Membrane</keyword>
<feature type="transmembrane region" description="Helical" evidence="1">
    <location>
        <begin position="84"/>
        <end position="104"/>
    </location>
</feature>
<gene>
    <name evidence="2" type="ORF">QO018_001444</name>
</gene>
<evidence type="ECO:0000313" key="3">
    <source>
        <dbReference type="Proteomes" id="UP001244552"/>
    </source>
</evidence>
<evidence type="ECO:0000256" key="1">
    <source>
        <dbReference type="SAM" id="Phobius"/>
    </source>
</evidence>
<accession>A0ABU0MGN8</accession>
<feature type="transmembrane region" description="Helical" evidence="1">
    <location>
        <begin position="247"/>
        <end position="269"/>
    </location>
</feature>
<organism evidence="2 3">
    <name type="scientific">Azospirillum picis</name>
    <dbReference type="NCBI Taxonomy" id="488438"/>
    <lineage>
        <taxon>Bacteria</taxon>
        <taxon>Pseudomonadati</taxon>
        <taxon>Pseudomonadota</taxon>
        <taxon>Alphaproteobacteria</taxon>
        <taxon>Rhodospirillales</taxon>
        <taxon>Azospirillaceae</taxon>
        <taxon>Azospirillum</taxon>
    </lineage>
</organism>
<name>A0ABU0MGN8_9PROT</name>
<feature type="transmembrane region" description="Helical" evidence="1">
    <location>
        <begin position="224"/>
        <end position="241"/>
    </location>
</feature>
<evidence type="ECO:0008006" key="4">
    <source>
        <dbReference type="Google" id="ProtNLM"/>
    </source>
</evidence>
<feature type="transmembrane region" description="Helical" evidence="1">
    <location>
        <begin position="110"/>
        <end position="131"/>
    </location>
</feature>
<dbReference type="EMBL" id="JAUSVU010000003">
    <property type="protein sequence ID" value="MDQ0532600.1"/>
    <property type="molecule type" value="Genomic_DNA"/>
</dbReference>
<keyword evidence="3" id="KW-1185">Reference proteome</keyword>